<dbReference type="InterPro" id="IPR029787">
    <property type="entry name" value="Nucleotide_cyclase"/>
</dbReference>
<evidence type="ECO:0000259" key="1">
    <source>
        <dbReference type="PROSITE" id="PS50112"/>
    </source>
</evidence>
<evidence type="ECO:0000259" key="2">
    <source>
        <dbReference type="PROSITE" id="PS50883"/>
    </source>
</evidence>
<dbReference type="InterPro" id="IPR035919">
    <property type="entry name" value="EAL_sf"/>
</dbReference>
<feature type="domain" description="GGDEF" evidence="3">
    <location>
        <begin position="202"/>
        <end position="335"/>
    </location>
</feature>
<proteinExistence type="predicted"/>
<dbReference type="CDD" id="cd01948">
    <property type="entry name" value="EAL"/>
    <property type="match status" value="1"/>
</dbReference>
<dbReference type="InterPro" id="IPR001633">
    <property type="entry name" value="EAL_dom"/>
</dbReference>
<dbReference type="CDD" id="cd01949">
    <property type="entry name" value="GGDEF"/>
    <property type="match status" value="1"/>
</dbReference>
<dbReference type="Proteomes" id="UP000184292">
    <property type="component" value="Unassembled WGS sequence"/>
</dbReference>
<organism evidence="4 5">
    <name type="scientific">Wenxinia saemankumensis</name>
    <dbReference type="NCBI Taxonomy" id="1447782"/>
    <lineage>
        <taxon>Bacteria</taxon>
        <taxon>Pseudomonadati</taxon>
        <taxon>Pseudomonadota</taxon>
        <taxon>Alphaproteobacteria</taxon>
        <taxon>Rhodobacterales</taxon>
        <taxon>Roseobacteraceae</taxon>
        <taxon>Wenxinia</taxon>
    </lineage>
</organism>
<sequence length="633" mass="69354">MLGAIAQDWALATAGGTTLLALAALALATLRTRRWKREGEYATLVSCHANDGLVIQDLNGRILWVNEAYCRLMGRPRSEMVGRNPMEFALPPELTPPREEIAAFRYTRGGPYDGRVLRFRNRRGDGTEFWNEIGVSLHRMRDGTERAVLVCRDATEQVGRETALRRAHSEVEFMARHDPMTGLANRSEFLRVARTALDSGGPALGVLHIDIDRFKEINDTVGHAAGDAVICHVADMIAASARGTDLSARLGGDEFVLVCPGIGDLSVLDERAAEIAVRVSRPVDWQGRKIGCSVSIGGALAWPGDITPEEVLVRSDVALYEAKRQGRGRTRLYDEDLHARHVLQQTKTDQLRRAIGERRLAFSFQPTVDLATGEVRGFETLVRWPSGEGRELAPGAFLHLARDLGLMAEIDFAAMEAAIRMHVRLFEATGRRMVLAFNASPELLVHRHFFTRLSRRLAQDGIDPRYIAIEVIETVLFGPGDDPGPYPGIVLDLCQMGFSVLLDDFGTGYAGLGHLATLPVTGVKLDRSLIAGFERDATRREIIRALHSLSERIGVTMVAEGIETGTTAVELGRIGPFVAQGYWIAPPIPEAEVLAWLEGRTIAGDAPPPGRDRRLRHLAAEAGESADRRAGTG</sequence>
<dbReference type="PROSITE" id="PS50887">
    <property type="entry name" value="GGDEF"/>
    <property type="match status" value="1"/>
</dbReference>
<dbReference type="RefSeq" id="WP_073329911.1">
    <property type="nucleotide sequence ID" value="NZ_FQYO01000003.1"/>
</dbReference>
<dbReference type="Pfam" id="PF00990">
    <property type="entry name" value="GGDEF"/>
    <property type="match status" value="1"/>
</dbReference>
<dbReference type="EMBL" id="FQYO01000003">
    <property type="protein sequence ID" value="SHI89725.1"/>
    <property type="molecule type" value="Genomic_DNA"/>
</dbReference>
<dbReference type="SUPFAM" id="SSF55073">
    <property type="entry name" value="Nucleotide cyclase"/>
    <property type="match status" value="1"/>
</dbReference>
<dbReference type="STRING" id="1447782.SAMN05444417_2212"/>
<reference evidence="4 5" key="1">
    <citation type="submission" date="2016-11" db="EMBL/GenBank/DDBJ databases">
        <authorList>
            <person name="Jaros S."/>
            <person name="Januszkiewicz K."/>
            <person name="Wedrychowicz H."/>
        </authorList>
    </citation>
    <scope>NUCLEOTIDE SEQUENCE [LARGE SCALE GENOMIC DNA]</scope>
    <source>
        <strain evidence="4 5">DSM 100565</strain>
    </source>
</reference>
<gene>
    <name evidence="4" type="ORF">SAMN05444417_2212</name>
</gene>
<dbReference type="PROSITE" id="PS50112">
    <property type="entry name" value="PAS"/>
    <property type="match status" value="1"/>
</dbReference>
<dbReference type="SUPFAM" id="SSF55785">
    <property type="entry name" value="PYP-like sensor domain (PAS domain)"/>
    <property type="match status" value="1"/>
</dbReference>
<dbReference type="CDD" id="cd00130">
    <property type="entry name" value="PAS"/>
    <property type="match status" value="1"/>
</dbReference>
<dbReference type="PANTHER" id="PTHR44757:SF2">
    <property type="entry name" value="BIOFILM ARCHITECTURE MAINTENANCE PROTEIN MBAA"/>
    <property type="match status" value="1"/>
</dbReference>
<dbReference type="SMART" id="SM00091">
    <property type="entry name" value="PAS"/>
    <property type="match status" value="1"/>
</dbReference>
<keyword evidence="5" id="KW-1185">Reference proteome</keyword>
<dbReference type="Pfam" id="PF00563">
    <property type="entry name" value="EAL"/>
    <property type="match status" value="1"/>
</dbReference>
<dbReference type="SMART" id="SM00086">
    <property type="entry name" value="PAC"/>
    <property type="match status" value="1"/>
</dbReference>
<dbReference type="SMART" id="SM00052">
    <property type="entry name" value="EAL"/>
    <property type="match status" value="1"/>
</dbReference>
<evidence type="ECO:0000313" key="4">
    <source>
        <dbReference type="EMBL" id="SHI89725.1"/>
    </source>
</evidence>
<dbReference type="Gene3D" id="3.30.450.20">
    <property type="entry name" value="PAS domain"/>
    <property type="match status" value="1"/>
</dbReference>
<dbReference type="SMART" id="SM00267">
    <property type="entry name" value="GGDEF"/>
    <property type="match status" value="1"/>
</dbReference>
<dbReference type="Pfam" id="PF13426">
    <property type="entry name" value="PAS_9"/>
    <property type="match status" value="1"/>
</dbReference>
<dbReference type="InterPro" id="IPR052155">
    <property type="entry name" value="Biofilm_reg_signaling"/>
</dbReference>
<protein>
    <submittedName>
        <fullName evidence="4">Diguanylate cyclase/phosphodiesterase with PAS/PAC sensor(S)</fullName>
    </submittedName>
</protein>
<evidence type="ECO:0000313" key="5">
    <source>
        <dbReference type="Proteomes" id="UP000184292"/>
    </source>
</evidence>
<evidence type="ECO:0000259" key="3">
    <source>
        <dbReference type="PROSITE" id="PS50887"/>
    </source>
</evidence>
<feature type="domain" description="EAL" evidence="2">
    <location>
        <begin position="344"/>
        <end position="601"/>
    </location>
</feature>
<dbReference type="PROSITE" id="PS50883">
    <property type="entry name" value="EAL"/>
    <property type="match status" value="1"/>
</dbReference>
<feature type="domain" description="PAS" evidence="1">
    <location>
        <begin position="37"/>
        <end position="93"/>
    </location>
</feature>
<dbReference type="InterPro" id="IPR035965">
    <property type="entry name" value="PAS-like_dom_sf"/>
</dbReference>
<dbReference type="SUPFAM" id="SSF141868">
    <property type="entry name" value="EAL domain-like"/>
    <property type="match status" value="1"/>
</dbReference>
<dbReference type="PANTHER" id="PTHR44757">
    <property type="entry name" value="DIGUANYLATE CYCLASE DGCP"/>
    <property type="match status" value="1"/>
</dbReference>
<dbReference type="InterPro" id="IPR000014">
    <property type="entry name" value="PAS"/>
</dbReference>
<dbReference type="NCBIfam" id="TIGR00229">
    <property type="entry name" value="sensory_box"/>
    <property type="match status" value="1"/>
</dbReference>
<accession>A0A1M6EW96</accession>
<dbReference type="NCBIfam" id="TIGR00254">
    <property type="entry name" value="GGDEF"/>
    <property type="match status" value="1"/>
</dbReference>
<dbReference type="AlphaFoldDB" id="A0A1M6EW96"/>
<dbReference type="InterPro" id="IPR000160">
    <property type="entry name" value="GGDEF_dom"/>
</dbReference>
<dbReference type="OrthoDB" id="9814202at2"/>
<dbReference type="InterPro" id="IPR043128">
    <property type="entry name" value="Rev_trsase/Diguanyl_cyclase"/>
</dbReference>
<dbReference type="Gene3D" id="3.20.20.450">
    <property type="entry name" value="EAL domain"/>
    <property type="match status" value="1"/>
</dbReference>
<name>A0A1M6EW96_9RHOB</name>
<dbReference type="Gene3D" id="3.30.70.270">
    <property type="match status" value="1"/>
</dbReference>
<dbReference type="InterPro" id="IPR001610">
    <property type="entry name" value="PAC"/>
</dbReference>